<dbReference type="Proteomes" id="UP000237797">
    <property type="component" value="Unassembled WGS sequence"/>
</dbReference>
<name>A0A2T0LAF0_9BACL</name>
<accession>A0A2T0LAF0</accession>
<evidence type="ECO:0000313" key="2">
    <source>
        <dbReference type="Proteomes" id="UP000237797"/>
    </source>
</evidence>
<dbReference type="GO" id="GO:0003677">
    <property type="term" value="F:DNA binding"/>
    <property type="evidence" value="ECO:0007669"/>
    <property type="project" value="UniProtKB-KW"/>
</dbReference>
<dbReference type="Pfam" id="PF13384">
    <property type="entry name" value="HTH_23"/>
    <property type="match status" value="1"/>
</dbReference>
<sequence>MQITKKPRKYRNKYIFSFHDWSSFARAANMKSEILRSFKTGMDMVLLCGSDEVFRDFAAELAPFTVEDFHQLKKYYGLMRITCDKKDHIFQAKLLEPASMRLPSYPLPDVGNRFGMTKEEIILRARDILLPLYQREEKSIDEGRTAKDRILSLLKDHPEGLTRQQICDELGISRRTFQRARQEVTIYSRKEGNQILYFLPDKPKVRVV</sequence>
<gene>
    <name evidence="1" type="ORF">CLV97_1361</name>
</gene>
<comment type="caution">
    <text evidence="1">The sequence shown here is derived from an EMBL/GenBank/DDBJ whole genome shotgun (WGS) entry which is preliminary data.</text>
</comment>
<proteinExistence type="predicted"/>
<keyword evidence="1" id="KW-0371">Homeobox</keyword>
<dbReference type="RefSeq" id="WP_106346586.1">
    <property type="nucleotide sequence ID" value="NZ_PVNE01000036.1"/>
</dbReference>
<dbReference type="AlphaFoldDB" id="A0A2T0LAF0"/>
<reference evidence="1 2" key="1">
    <citation type="submission" date="2018-03" db="EMBL/GenBank/DDBJ databases">
        <title>Genomic Encyclopedia of Archaeal and Bacterial Type Strains, Phase II (KMG-II): from individual species to whole genera.</title>
        <authorList>
            <person name="Goeker M."/>
        </authorList>
    </citation>
    <scope>NUCLEOTIDE SEQUENCE [LARGE SCALE GENOMIC DNA]</scope>
    <source>
        <strain evidence="1 2">DSM 44946</strain>
    </source>
</reference>
<keyword evidence="1" id="KW-0238">DNA-binding</keyword>
<dbReference type="OrthoDB" id="1749414at2"/>
<keyword evidence="2" id="KW-1185">Reference proteome</keyword>
<evidence type="ECO:0000313" key="1">
    <source>
        <dbReference type="EMBL" id="PRX38792.1"/>
    </source>
</evidence>
<dbReference type="EMBL" id="PVNE01000036">
    <property type="protein sequence ID" value="PRX38792.1"/>
    <property type="molecule type" value="Genomic_DNA"/>
</dbReference>
<organism evidence="1 2">
    <name type="scientific">Planifilum fimeticola</name>
    <dbReference type="NCBI Taxonomy" id="201975"/>
    <lineage>
        <taxon>Bacteria</taxon>
        <taxon>Bacillati</taxon>
        <taxon>Bacillota</taxon>
        <taxon>Bacilli</taxon>
        <taxon>Bacillales</taxon>
        <taxon>Thermoactinomycetaceae</taxon>
        <taxon>Planifilum</taxon>
    </lineage>
</organism>
<protein>
    <submittedName>
        <fullName evidence="1">Homeodomain-like domain-containing protein</fullName>
    </submittedName>
</protein>